<evidence type="ECO:0000313" key="2">
    <source>
        <dbReference type="EMBL" id="KAJ6258246.1"/>
    </source>
</evidence>
<accession>A0AAD6ITS5</accession>
<dbReference type="Proteomes" id="UP001221413">
    <property type="component" value="Unassembled WGS sequence"/>
</dbReference>
<gene>
    <name evidence="2" type="ORF">Dda_7165</name>
</gene>
<reference evidence="2" key="1">
    <citation type="submission" date="2023-01" db="EMBL/GenBank/DDBJ databases">
        <title>The chitinases involved in constricting ring structure development in the nematode-trapping fungus Drechslerella dactyloides.</title>
        <authorList>
            <person name="Wang R."/>
            <person name="Zhang L."/>
            <person name="Tang P."/>
            <person name="Li S."/>
            <person name="Liang L."/>
        </authorList>
    </citation>
    <scope>NUCLEOTIDE SEQUENCE</scope>
    <source>
        <strain evidence="2">YMF1.00031</strain>
    </source>
</reference>
<evidence type="ECO:0000313" key="3">
    <source>
        <dbReference type="Proteomes" id="UP001221413"/>
    </source>
</evidence>
<organism evidence="2 3">
    <name type="scientific">Drechslerella dactyloides</name>
    <name type="common">Nematode-trapping fungus</name>
    <name type="synonym">Arthrobotrys dactyloides</name>
    <dbReference type="NCBI Taxonomy" id="74499"/>
    <lineage>
        <taxon>Eukaryota</taxon>
        <taxon>Fungi</taxon>
        <taxon>Dikarya</taxon>
        <taxon>Ascomycota</taxon>
        <taxon>Pezizomycotina</taxon>
        <taxon>Orbiliomycetes</taxon>
        <taxon>Orbiliales</taxon>
        <taxon>Orbiliaceae</taxon>
        <taxon>Drechslerella</taxon>
    </lineage>
</organism>
<protein>
    <submittedName>
        <fullName evidence="2">Uncharacterized protein</fullName>
    </submittedName>
</protein>
<name>A0AAD6ITS5_DREDA</name>
<dbReference type="EMBL" id="JAQGDS010000009">
    <property type="protein sequence ID" value="KAJ6258246.1"/>
    <property type="molecule type" value="Genomic_DNA"/>
</dbReference>
<feature type="region of interest" description="Disordered" evidence="1">
    <location>
        <begin position="28"/>
        <end position="48"/>
    </location>
</feature>
<keyword evidence="3" id="KW-1185">Reference proteome</keyword>
<proteinExistence type="predicted"/>
<dbReference type="AlphaFoldDB" id="A0AAD6ITS5"/>
<comment type="caution">
    <text evidence="2">The sequence shown here is derived from an EMBL/GenBank/DDBJ whole genome shotgun (WGS) entry which is preliminary data.</text>
</comment>
<sequence>MTRSQHLEIDITDSAILDEPIYIYQRSEKKSDDGVSEPNGSAADEKATGNDGKWAGVPTFMSYMLCCQGAYHPRTVDYSDDAKWIGESGMTIRKLVERAAKVTEERIKESTKELRPTIISRNWYNIDVRYSSYPDSRIDIKAELYSNYVYTVADKKRWADSESVGFFLGVDPEDTLRYYY</sequence>
<evidence type="ECO:0000256" key="1">
    <source>
        <dbReference type="SAM" id="MobiDB-lite"/>
    </source>
</evidence>